<keyword evidence="4" id="KW-0238">DNA-binding</keyword>
<dbReference type="InterPro" id="IPR027417">
    <property type="entry name" value="P-loop_NTPase"/>
</dbReference>
<dbReference type="FunCoup" id="I2H9H2">
    <property type="interactions" value="834"/>
</dbReference>
<dbReference type="GO" id="GO:0006267">
    <property type="term" value="P:pre-replicative complex assembly involved in nuclear cell cycle DNA replication"/>
    <property type="evidence" value="ECO:0007669"/>
    <property type="project" value="EnsemblFungi"/>
</dbReference>
<reference evidence="7 8" key="1">
    <citation type="journal article" date="2011" name="Proc. Natl. Acad. Sci. U.S.A.">
        <title>Evolutionary erosion of yeast sex chromosomes by mating-type switching accidents.</title>
        <authorList>
            <person name="Gordon J.L."/>
            <person name="Armisen D."/>
            <person name="Proux-Wera E."/>
            <person name="Oheigeartaigh S.S."/>
            <person name="Byrne K.P."/>
            <person name="Wolfe K.H."/>
        </authorList>
    </citation>
    <scope>NUCLEOTIDE SEQUENCE [LARGE SCALE GENOMIC DNA]</scope>
    <source>
        <strain evidence="8">ATCC 34711 / CBS 6284 / DSM 70876 / NBRC 10599 / NRRL Y-10934 / UCD 77-7</strain>
    </source>
</reference>
<dbReference type="InterPro" id="IPR016527">
    <property type="entry name" value="ORC4"/>
</dbReference>
<protein>
    <recommendedName>
        <fullName evidence="6">Origin recognition complex subunit 4 C-terminal domain-containing protein</fullName>
    </recommendedName>
</protein>
<evidence type="ECO:0000256" key="5">
    <source>
        <dbReference type="ARBA" id="ARBA00023242"/>
    </source>
</evidence>
<evidence type="ECO:0000259" key="6">
    <source>
        <dbReference type="Pfam" id="PF14629"/>
    </source>
</evidence>
<comment type="similarity">
    <text evidence="2">Belongs to the ORC4 family.</text>
</comment>
<dbReference type="EMBL" id="HE806325">
    <property type="protein sequence ID" value="CCH63024.1"/>
    <property type="molecule type" value="Genomic_DNA"/>
</dbReference>
<dbReference type="FunFam" id="3.40.50.300:FF:001499">
    <property type="entry name" value="Origin recognition complex subunit 4, putative"/>
    <property type="match status" value="1"/>
</dbReference>
<dbReference type="GO" id="GO:0005656">
    <property type="term" value="C:nuclear pre-replicative complex"/>
    <property type="evidence" value="ECO:0007669"/>
    <property type="project" value="EnsemblFungi"/>
</dbReference>
<dbReference type="RefSeq" id="XP_004182543.1">
    <property type="nucleotide sequence ID" value="XM_004182495.1"/>
</dbReference>
<comment type="subcellular location">
    <subcellularLocation>
        <location evidence="1">Nucleus</location>
    </subcellularLocation>
</comment>
<dbReference type="eggNOG" id="KOG2228">
    <property type="taxonomic scope" value="Eukaryota"/>
</dbReference>
<dbReference type="Proteomes" id="UP000002866">
    <property type="component" value="Chromosome 10"/>
</dbReference>
<feature type="domain" description="Origin recognition complex subunit 4 C-terminal" evidence="6">
    <location>
        <begin position="365"/>
        <end position="599"/>
    </location>
</feature>
<dbReference type="KEGG" id="tbl:TBLA_0J00240"/>
<dbReference type="SUPFAM" id="SSF52540">
    <property type="entry name" value="P-loop containing nucleoside triphosphate hydrolases"/>
    <property type="match status" value="1"/>
</dbReference>
<sequence>MDSINSEFNPVRKSKIKVSPENIIKDAKEDHDQISVLRGIKLIPVKRASSEHDDGKTQLANFNSETTDHKNIIASKRSTVKHKANDDDDYDKETLNVLKRIKIFNSSPKFQLKSNSEVLKELPTDPEFTSFKNHLLRQLYQTVKLDEITIPSYLKATESEVDRILKLAIIQKESHSTILVGPRGGYKSFLLSHTLAKISRKYDNQYITIRLNGYVHSEQTAINGIATQIEQQLRKINASRNNSKKESVDISSGSLTEVFEKILRLLDSATFNTERPSDKRKNKDTSKITVIFIFDEIDTFAGPVRQTLLYNLFDMVEHARIPVCIFGCTTKLNFLDYLEKRVKSRFSQRIINIPQIKTLKEFSETIKESLIVPDSESNAKDRQYTTQWNETITNIIQDDNSQLSKILKTNFETFKSMDRLKYSMVPFIHSSPSFENLLSELHSCNQIIEYETNQRTNDLTGKVRSLSDLELAILISTARAAMKTKDESVNFNFAYAEYEEMIKSLNVRIPTMVHSNSSESKNSIIVDNAIKLWSKKDIKNIWESILSLDLMAEKGNVGLRESAIAVFYASNYQFQGTMAPFDLRLYQMQVTLQELRKIVPRSSIYYPWTQL</sequence>
<accession>I2H9H2</accession>
<dbReference type="Gene3D" id="3.40.50.300">
    <property type="entry name" value="P-loop containing nucleotide triphosphate hydrolases"/>
    <property type="match status" value="1"/>
</dbReference>
<dbReference type="OrthoDB" id="343623at2759"/>
<dbReference type="InterPro" id="IPR032705">
    <property type="entry name" value="ORC4_C"/>
</dbReference>
<dbReference type="PANTHER" id="PTHR12087">
    <property type="entry name" value="ORIGIN RECOGNITION COMPLEX SUBUNIT 4"/>
    <property type="match status" value="1"/>
</dbReference>
<dbReference type="AlphaFoldDB" id="I2H9H2"/>
<dbReference type="GO" id="GO:0003688">
    <property type="term" value="F:DNA replication origin binding"/>
    <property type="evidence" value="ECO:0007669"/>
    <property type="project" value="EnsemblFungi"/>
</dbReference>
<keyword evidence="5" id="KW-0539">Nucleus</keyword>
<dbReference type="HOGENOM" id="CLU_007115_4_0_1"/>
<keyword evidence="3" id="KW-0235">DNA replication</keyword>
<gene>
    <name evidence="7" type="primary">TBLA0J00240</name>
    <name evidence="7" type="ORF">TBLA_0J00240</name>
</gene>
<dbReference type="Pfam" id="PF14629">
    <property type="entry name" value="ORC4_C"/>
    <property type="match status" value="1"/>
</dbReference>
<evidence type="ECO:0000256" key="3">
    <source>
        <dbReference type="ARBA" id="ARBA00022705"/>
    </source>
</evidence>
<evidence type="ECO:0000256" key="4">
    <source>
        <dbReference type="ARBA" id="ARBA00023125"/>
    </source>
</evidence>
<dbReference type="GeneID" id="14498237"/>
<organism evidence="7 8">
    <name type="scientific">Henningerozyma blattae (strain ATCC 34711 / CBS 6284 / DSM 70876 / NBRC 10599 / NRRL Y-10934 / UCD 77-7)</name>
    <name type="common">Yeast</name>
    <name type="synonym">Tetrapisispora blattae</name>
    <dbReference type="NCBI Taxonomy" id="1071380"/>
    <lineage>
        <taxon>Eukaryota</taxon>
        <taxon>Fungi</taxon>
        <taxon>Dikarya</taxon>
        <taxon>Ascomycota</taxon>
        <taxon>Saccharomycotina</taxon>
        <taxon>Saccharomycetes</taxon>
        <taxon>Saccharomycetales</taxon>
        <taxon>Saccharomycetaceae</taxon>
        <taxon>Henningerozyma</taxon>
    </lineage>
</organism>
<evidence type="ECO:0000256" key="2">
    <source>
        <dbReference type="ARBA" id="ARBA00005334"/>
    </source>
</evidence>
<keyword evidence="8" id="KW-1185">Reference proteome</keyword>
<evidence type="ECO:0000256" key="1">
    <source>
        <dbReference type="ARBA" id="ARBA00004123"/>
    </source>
</evidence>
<proteinExistence type="inferred from homology"/>
<dbReference type="GO" id="GO:0006270">
    <property type="term" value="P:DNA replication initiation"/>
    <property type="evidence" value="ECO:0007669"/>
    <property type="project" value="EnsemblFungi"/>
</dbReference>
<dbReference type="GO" id="GO:0005664">
    <property type="term" value="C:nuclear origin of replication recognition complex"/>
    <property type="evidence" value="ECO:0007669"/>
    <property type="project" value="EnsemblFungi"/>
</dbReference>
<dbReference type="GO" id="GO:0031261">
    <property type="term" value="C:DNA replication preinitiation complex"/>
    <property type="evidence" value="ECO:0007669"/>
    <property type="project" value="EnsemblFungi"/>
</dbReference>
<evidence type="ECO:0000313" key="7">
    <source>
        <dbReference type="EMBL" id="CCH63024.1"/>
    </source>
</evidence>
<dbReference type="GO" id="GO:0030466">
    <property type="term" value="P:silent mating-type cassette heterochromatin formation"/>
    <property type="evidence" value="ECO:0007669"/>
    <property type="project" value="EnsemblFungi"/>
</dbReference>
<dbReference type="PANTHER" id="PTHR12087:SF0">
    <property type="entry name" value="ORIGIN RECOGNITION COMPLEX SUBUNIT 4"/>
    <property type="match status" value="1"/>
</dbReference>
<dbReference type="OMA" id="QRIIYMP"/>
<dbReference type="STRING" id="1071380.I2H9H2"/>
<evidence type="ECO:0000313" key="8">
    <source>
        <dbReference type="Proteomes" id="UP000002866"/>
    </source>
</evidence>
<name>I2H9H2_HENB6</name>
<dbReference type="InParanoid" id="I2H9H2"/>